<comment type="similarity">
    <text evidence="1">Belongs to the peptidase C48 family.</text>
</comment>
<keyword evidence="3" id="KW-0378">Hydrolase</keyword>
<keyword evidence="2" id="KW-0645">Protease</keyword>
<dbReference type="GO" id="GO:0016926">
    <property type="term" value="P:protein desumoylation"/>
    <property type="evidence" value="ECO:0007669"/>
    <property type="project" value="TreeGrafter"/>
</dbReference>
<dbReference type="GO" id="GO:0005634">
    <property type="term" value="C:nucleus"/>
    <property type="evidence" value="ECO:0007669"/>
    <property type="project" value="TreeGrafter"/>
</dbReference>
<dbReference type="WBParaSite" id="ACRNAN_Path_1255.g4894.t1">
    <property type="protein sequence ID" value="ACRNAN_Path_1255.g4894.t1"/>
    <property type="gene ID" value="ACRNAN_Path_1255.g4894"/>
</dbReference>
<dbReference type="Pfam" id="PF02902">
    <property type="entry name" value="Peptidase_C48"/>
    <property type="match status" value="1"/>
</dbReference>
<protein>
    <submittedName>
        <fullName evidence="8">Ubiquitin-like protease family profile domain-containing protein</fullName>
    </submittedName>
</protein>
<dbReference type="Proteomes" id="UP000887540">
    <property type="component" value="Unplaced"/>
</dbReference>
<organism evidence="7 8">
    <name type="scientific">Acrobeloides nanus</name>
    <dbReference type="NCBI Taxonomy" id="290746"/>
    <lineage>
        <taxon>Eukaryota</taxon>
        <taxon>Metazoa</taxon>
        <taxon>Ecdysozoa</taxon>
        <taxon>Nematoda</taxon>
        <taxon>Chromadorea</taxon>
        <taxon>Rhabditida</taxon>
        <taxon>Tylenchina</taxon>
        <taxon>Cephalobomorpha</taxon>
        <taxon>Cephaloboidea</taxon>
        <taxon>Cephalobidae</taxon>
        <taxon>Acrobeloides</taxon>
    </lineage>
</organism>
<evidence type="ECO:0000313" key="7">
    <source>
        <dbReference type="Proteomes" id="UP000887540"/>
    </source>
</evidence>
<dbReference type="GO" id="GO:0016929">
    <property type="term" value="F:deSUMOylase activity"/>
    <property type="evidence" value="ECO:0007669"/>
    <property type="project" value="TreeGrafter"/>
</dbReference>
<evidence type="ECO:0000256" key="5">
    <source>
        <dbReference type="SAM" id="MobiDB-lite"/>
    </source>
</evidence>
<dbReference type="InterPro" id="IPR003653">
    <property type="entry name" value="Peptidase_C48_C"/>
</dbReference>
<feature type="region of interest" description="Disordered" evidence="5">
    <location>
        <begin position="129"/>
        <end position="149"/>
    </location>
</feature>
<dbReference type="GO" id="GO:0006508">
    <property type="term" value="P:proteolysis"/>
    <property type="evidence" value="ECO:0007669"/>
    <property type="project" value="UniProtKB-KW"/>
</dbReference>
<feature type="compositionally biased region" description="Polar residues" evidence="5">
    <location>
        <begin position="133"/>
        <end position="149"/>
    </location>
</feature>
<proteinExistence type="inferred from homology"/>
<keyword evidence="4" id="KW-0788">Thiol protease</keyword>
<evidence type="ECO:0000313" key="8">
    <source>
        <dbReference type="WBParaSite" id="ACRNAN_Path_1255.g4894.t1"/>
    </source>
</evidence>
<evidence type="ECO:0000259" key="6">
    <source>
        <dbReference type="PROSITE" id="PS50600"/>
    </source>
</evidence>
<dbReference type="FunFam" id="3.40.395.10:FF:000001">
    <property type="entry name" value="Sentrin-specific protease 1"/>
    <property type="match status" value="1"/>
</dbReference>
<feature type="domain" description="Ubiquitin-like protease family profile" evidence="6">
    <location>
        <begin position="287"/>
        <end position="450"/>
    </location>
</feature>
<dbReference type="PANTHER" id="PTHR12606:SF141">
    <property type="entry name" value="GH15225P-RELATED"/>
    <property type="match status" value="1"/>
</dbReference>
<dbReference type="AlphaFoldDB" id="A0A914BXW3"/>
<sequence>MPLNENIIDEYQPNMSKVFTDLNSSRMIKTIDTSASPSHRKIKRNFHPYLRTPTSNNRNSGLLLSVKESFAKTTENVDLNAWRKYREILEQHTPRSSTTITSITTGDRKEMNKSLRRLSELVKGISENDGKISFTSTPKSNALNLSTSAPLSRDTSLVQHLTRRLSERSLSEDKTIDFFDRLQKHKNDSIMRKWREERFKDDNEQRSLEISALEKEQQERGIARNKIEIYSEVYRRLQLELEGLIIEFPKPKKEEFPKLPSEAISLIERVFDRRQPLDEVFAEGFDLKIARKDLLTLRGLEWLNDEIIYFYLNLVCARAEQDTNLPKSYTYNTFFYTNLTTKGYASVKRWTRKVDIFAYDLLFVPVHLTVHWCMLIIDFKKKKIDFYDSMLGEHTACLQALKTYLESESLDKKKVNFDFSGWRMECLKNIPRQLNGSDCGMFACKFAEFASRQAEICFNQEHMPYYRQRMVFEICTKQLL</sequence>
<accession>A0A914BXW3</accession>
<dbReference type="PROSITE" id="PS50600">
    <property type="entry name" value="ULP_PROTEASE"/>
    <property type="match status" value="1"/>
</dbReference>
<dbReference type="PANTHER" id="PTHR12606">
    <property type="entry name" value="SENTRIN/SUMO-SPECIFIC PROTEASE"/>
    <property type="match status" value="1"/>
</dbReference>
<dbReference type="InterPro" id="IPR038765">
    <property type="entry name" value="Papain-like_cys_pep_sf"/>
</dbReference>
<evidence type="ECO:0000256" key="1">
    <source>
        <dbReference type="ARBA" id="ARBA00005234"/>
    </source>
</evidence>
<dbReference type="Gene3D" id="3.40.395.10">
    <property type="entry name" value="Adenoviral Proteinase, Chain A"/>
    <property type="match status" value="1"/>
</dbReference>
<name>A0A914BXW3_9BILA</name>
<evidence type="ECO:0000256" key="4">
    <source>
        <dbReference type="ARBA" id="ARBA00022807"/>
    </source>
</evidence>
<keyword evidence="7" id="KW-1185">Reference proteome</keyword>
<reference evidence="8" key="1">
    <citation type="submission" date="2022-11" db="UniProtKB">
        <authorList>
            <consortium name="WormBaseParasite"/>
        </authorList>
    </citation>
    <scope>IDENTIFICATION</scope>
</reference>
<dbReference type="GO" id="GO:0060255">
    <property type="term" value="P:regulation of macromolecule metabolic process"/>
    <property type="evidence" value="ECO:0007669"/>
    <property type="project" value="UniProtKB-ARBA"/>
</dbReference>
<dbReference type="SUPFAM" id="SSF54001">
    <property type="entry name" value="Cysteine proteinases"/>
    <property type="match status" value="1"/>
</dbReference>
<evidence type="ECO:0000256" key="2">
    <source>
        <dbReference type="ARBA" id="ARBA00022670"/>
    </source>
</evidence>
<evidence type="ECO:0000256" key="3">
    <source>
        <dbReference type="ARBA" id="ARBA00022801"/>
    </source>
</evidence>
<dbReference type="GO" id="GO:0080090">
    <property type="term" value="P:regulation of primary metabolic process"/>
    <property type="evidence" value="ECO:0007669"/>
    <property type="project" value="UniProtKB-ARBA"/>
</dbReference>